<feature type="domain" description="SEC63" evidence="12">
    <location>
        <begin position="189"/>
        <end position="501"/>
    </location>
</feature>
<evidence type="ECO:0000256" key="6">
    <source>
        <dbReference type="ARBA" id="ARBA00022806"/>
    </source>
</evidence>
<evidence type="ECO:0000313" key="13">
    <source>
        <dbReference type="EMBL" id="OAO12517.1"/>
    </source>
</evidence>
<dbReference type="GO" id="GO:0005681">
    <property type="term" value="C:spliceosomal complex"/>
    <property type="evidence" value="ECO:0007669"/>
    <property type="project" value="TreeGrafter"/>
</dbReference>
<dbReference type="Gene3D" id="1.10.3380.10">
    <property type="entry name" value="Sec63 N-terminal domain-like domain"/>
    <property type="match status" value="1"/>
</dbReference>
<dbReference type="GO" id="GO:0003724">
    <property type="term" value="F:RNA helicase activity"/>
    <property type="evidence" value="ECO:0007669"/>
    <property type="project" value="TreeGrafter"/>
</dbReference>
<dbReference type="InterPro" id="IPR035892">
    <property type="entry name" value="C2_domain_sf"/>
</dbReference>
<dbReference type="GO" id="GO:0005524">
    <property type="term" value="F:ATP binding"/>
    <property type="evidence" value="ECO:0007669"/>
    <property type="project" value="UniProtKB-KW"/>
</dbReference>
<gene>
    <name evidence="13" type="ORF">AV274_5873</name>
</gene>
<dbReference type="Gene3D" id="1.10.10.10">
    <property type="entry name" value="Winged helix-like DNA-binding domain superfamily/Winged helix DNA-binding domain"/>
    <property type="match status" value="1"/>
</dbReference>
<dbReference type="InterPro" id="IPR014756">
    <property type="entry name" value="Ig_E-set"/>
</dbReference>
<keyword evidence="14" id="KW-1185">Reference proteome</keyword>
<dbReference type="OrthoDB" id="5575at2759"/>
<dbReference type="Pfam" id="PF23445">
    <property type="entry name" value="WHD_SNRNP200"/>
    <property type="match status" value="1"/>
</dbReference>
<evidence type="ECO:0000256" key="9">
    <source>
        <dbReference type="ARBA" id="ARBA00022989"/>
    </source>
</evidence>
<comment type="caution">
    <text evidence="13">The sequence shown here is derived from an EMBL/GenBank/DDBJ whole genome shotgun (WGS) entry which is preliminary data.</text>
</comment>
<evidence type="ECO:0000256" key="10">
    <source>
        <dbReference type="ARBA" id="ARBA00023136"/>
    </source>
</evidence>
<dbReference type="Pfam" id="PF02889">
    <property type="entry name" value="Sec63"/>
    <property type="match status" value="1"/>
</dbReference>
<evidence type="ECO:0000256" key="4">
    <source>
        <dbReference type="ARBA" id="ARBA00022741"/>
    </source>
</evidence>
<dbReference type="SUPFAM" id="SSF158702">
    <property type="entry name" value="Sec63 N-terminal domain-like"/>
    <property type="match status" value="1"/>
</dbReference>
<dbReference type="SMART" id="SM00973">
    <property type="entry name" value="Sec63"/>
    <property type="match status" value="1"/>
</dbReference>
<dbReference type="Gene3D" id="1.10.150.20">
    <property type="entry name" value="5' to 3' exonuclease, C-terminal subdomain"/>
    <property type="match status" value="1"/>
</dbReference>
<accession>A0A196S8V1</accession>
<keyword evidence="3" id="KW-0812">Transmembrane</keyword>
<evidence type="ECO:0000259" key="12">
    <source>
        <dbReference type="SMART" id="SM00973"/>
    </source>
</evidence>
<keyword evidence="6 13" id="KW-0347">Helicase</keyword>
<dbReference type="STRING" id="478820.A0A196S8V1"/>
<dbReference type="InterPro" id="IPR057842">
    <property type="entry name" value="WH_MER3"/>
</dbReference>
<evidence type="ECO:0000256" key="5">
    <source>
        <dbReference type="ARBA" id="ARBA00022801"/>
    </source>
</evidence>
<keyword evidence="5" id="KW-0378">Hydrolase</keyword>
<dbReference type="FunFam" id="1.10.10.10:FF:000012">
    <property type="entry name" value="U5 small nuclear ribonucleoprotein helicase"/>
    <property type="match status" value="1"/>
</dbReference>
<proteinExistence type="predicted"/>
<dbReference type="InterPro" id="IPR036388">
    <property type="entry name" value="WH-like_DNA-bd_sf"/>
</dbReference>
<evidence type="ECO:0000256" key="1">
    <source>
        <dbReference type="ARBA" id="ARBA00004141"/>
    </source>
</evidence>
<evidence type="ECO:0000256" key="7">
    <source>
        <dbReference type="ARBA" id="ARBA00022824"/>
    </source>
</evidence>
<dbReference type="SUPFAM" id="SSF81296">
    <property type="entry name" value="E set domains"/>
    <property type="match status" value="1"/>
</dbReference>
<dbReference type="SUPFAM" id="SSF52540">
    <property type="entry name" value="P-loop containing nucleoside triphosphate hydrolases"/>
    <property type="match status" value="1"/>
</dbReference>
<dbReference type="EMBL" id="LXWW01000543">
    <property type="protein sequence ID" value="OAO12517.1"/>
    <property type="molecule type" value="Genomic_DNA"/>
</dbReference>
<dbReference type="GO" id="GO:0005783">
    <property type="term" value="C:endoplasmic reticulum"/>
    <property type="evidence" value="ECO:0007669"/>
    <property type="project" value="UniProtKB-SubCell"/>
</dbReference>
<name>A0A196S8V1_BLAHN</name>
<dbReference type="PANTHER" id="PTHR24075:SF5">
    <property type="entry name" value="U5 SMALL NUCLEAR RIBONUCLEOPROTEIN 200 KDA HELICASE"/>
    <property type="match status" value="1"/>
</dbReference>
<evidence type="ECO:0000256" key="3">
    <source>
        <dbReference type="ARBA" id="ARBA00022692"/>
    </source>
</evidence>
<evidence type="ECO:0000256" key="11">
    <source>
        <dbReference type="ARBA" id="ARBA00023186"/>
    </source>
</evidence>
<dbReference type="GO" id="GO:0003723">
    <property type="term" value="F:RNA binding"/>
    <property type="evidence" value="ECO:0007669"/>
    <property type="project" value="TreeGrafter"/>
</dbReference>
<sequence length="506" mass="57133">MNAADAQLVLELYKNDWIQVLVTTAELCWELELAAHLVIVMDTCFYDGKEHRHVDYPIVDILQMIGFASRSPKYGSGKVVVMAHTSRKAYLNKFLFDPLPVESSLHLHLGDPLLAAVVSHTVGSMQDAMEWLTWFFFYRRLPQNPNYYGLAGVSDTQLSEFVSVLTENTVDELAKAGAVECSEEGVLSPLNMGVLSTHLYIQYHTTELFALSITAKAKRRGLLQILASANEFEKLPIRQHEQLLLERMEKRLTYVLENATLTARKVNVLLQTHFSREPVPADLHRDALEVLPTAVRLLHGMVNVCSSSMWLKPAIAAIELCQMVVQGQWNEDSRLLQLPHFDKDRARAFENEGVDDVFAFLEMEDDARKALLEGLSEKEVEDIVMWCNDYPDIEVTPTLASASVKPGEDGVLSVELSAGEDGFSTQVRSNVYPQECKQTWWLILGDPEDNSIHSIVEVDLDRGNKKTLQFTAPAAEGHYKWMLYFMTDAYIGCDQEQEIEFDVVNA</sequence>
<reference evidence="13 14" key="1">
    <citation type="submission" date="2016-05" db="EMBL/GenBank/DDBJ databases">
        <title>Nuclear genome of Blastocystis sp. subtype 1 NandII.</title>
        <authorList>
            <person name="Gentekaki E."/>
            <person name="Curtis B."/>
            <person name="Stairs C."/>
            <person name="Eme L."/>
            <person name="Herman E."/>
            <person name="Klimes V."/>
            <person name="Arias M.C."/>
            <person name="Elias M."/>
            <person name="Hilliou F."/>
            <person name="Klute M."/>
            <person name="Malik S.-B."/>
            <person name="Pightling A."/>
            <person name="Rachubinski R."/>
            <person name="Salas D."/>
            <person name="Schlacht A."/>
            <person name="Suga H."/>
            <person name="Archibald J."/>
            <person name="Ball S.G."/>
            <person name="Clark G."/>
            <person name="Dacks J."/>
            <person name="Van Der Giezen M."/>
            <person name="Tsaousis A."/>
            <person name="Roger A."/>
        </authorList>
    </citation>
    <scope>NUCLEOTIDE SEQUENCE [LARGE SCALE GENOMIC DNA]</scope>
    <source>
        <strain evidence="14">ATCC 50177 / NandII</strain>
    </source>
</reference>
<dbReference type="InterPro" id="IPR027417">
    <property type="entry name" value="P-loop_NTPase"/>
</dbReference>
<dbReference type="InterPro" id="IPR004179">
    <property type="entry name" value="Sec63-dom"/>
</dbReference>
<dbReference type="SUPFAM" id="SSF46785">
    <property type="entry name" value="Winged helix' DNA-binding domain"/>
    <property type="match status" value="1"/>
</dbReference>
<evidence type="ECO:0000256" key="8">
    <source>
        <dbReference type="ARBA" id="ARBA00022840"/>
    </source>
</evidence>
<keyword evidence="4" id="KW-0547">Nucleotide-binding</keyword>
<evidence type="ECO:0000313" key="14">
    <source>
        <dbReference type="Proteomes" id="UP000078348"/>
    </source>
</evidence>
<protein>
    <submittedName>
        <fullName evidence="13">U5 small nuclear ribonucleoprotein helicase</fullName>
    </submittedName>
</protein>
<evidence type="ECO:0000256" key="2">
    <source>
        <dbReference type="ARBA" id="ARBA00004240"/>
    </source>
</evidence>
<dbReference type="Gene3D" id="2.60.40.150">
    <property type="entry name" value="C2 domain"/>
    <property type="match status" value="1"/>
</dbReference>
<keyword evidence="10" id="KW-0472">Membrane</keyword>
<dbReference type="AlphaFoldDB" id="A0A196S8V1"/>
<dbReference type="GO" id="GO:0016020">
    <property type="term" value="C:membrane"/>
    <property type="evidence" value="ECO:0007669"/>
    <property type="project" value="UniProtKB-SubCell"/>
</dbReference>
<keyword evidence="7" id="KW-0256">Endoplasmic reticulum</keyword>
<dbReference type="Proteomes" id="UP000078348">
    <property type="component" value="Unassembled WGS sequence"/>
</dbReference>
<dbReference type="PANTHER" id="PTHR24075">
    <property type="entry name" value="SEC63 DOMAIN-CONTAINING"/>
    <property type="match status" value="1"/>
</dbReference>
<dbReference type="Gene3D" id="3.40.50.300">
    <property type="entry name" value="P-loop containing nucleotide triphosphate hydrolases"/>
    <property type="match status" value="1"/>
</dbReference>
<dbReference type="GO" id="GO:0016787">
    <property type="term" value="F:hydrolase activity"/>
    <property type="evidence" value="ECO:0007669"/>
    <property type="project" value="UniProtKB-KW"/>
</dbReference>
<dbReference type="InterPro" id="IPR036390">
    <property type="entry name" value="WH_DNA-bd_sf"/>
</dbReference>
<organism evidence="13 14">
    <name type="scientific">Blastocystis sp. subtype 1 (strain ATCC 50177 / NandII)</name>
    <dbReference type="NCBI Taxonomy" id="478820"/>
    <lineage>
        <taxon>Eukaryota</taxon>
        <taxon>Sar</taxon>
        <taxon>Stramenopiles</taxon>
        <taxon>Bigyra</taxon>
        <taxon>Opalozoa</taxon>
        <taxon>Opalinata</taxon>
        <taxon>Blastocystidae</taxon>
        <taxon>Blastocystis</taxon>
    </lineage>
</organism>
<dbReference type="GO" id="GO:0000388">
    <property type="term" value="P:spliceosome conformational change to release U4 (or U4atac) and U1 (or U11)"/>
    <property type="evidence" value="ECO:0007669"/>
    <property type="project" value="TreeGrafter"/>
</dbReference>
<keyword evidence="13" id="KW-0687">Ribonucleoprotein</keyword>
<keyword evidence="9" id="KW-1133">Transmembrane helix</keyword>
<keyword evidence="11" id="KW-0143">Chaperone</keyword>
<comment type="subcellular location">
    <subcellularLocation>
        <location evidence="2">Endoplasmic reticulum</location>
    </subcellularLocation>
    <subcellularLocation>
        <location evidence="1">Membrane</location>
        <topology evidence="1">Multi-pass membrane protein</topology>
    </subcellularLocation>
</comment>
<keyword evidence="8" id="KW-0067">ATP-binding</keyword>